<dbReference type="SMART" id="SM01045">
    <property type="entry name" value="BURP"/>
    <property type="match status" value="1"/>
</dbReference>
<organism evidence="3 4">
    <name type="scientific">Colocasia esculenta</name>
    <name type="common">Wild taro</name>
    <name type="synonym">Arum esculentum</name>
    <dbReference type="NCBI Taxonomy" id="4460"/>
    <lineage>
        <taxon>Eukaryota</taxon>
        <taxon>Viridiplantae</taxon>
        <taxon>Streptophyta</taxon>
        <taxon>Embryophyta</taxon>
        <taxon>Tracheophyta</taxon>
        <taxon>Spermatophyta</taxon>
        <taxon>Magnoliopsida</taxon>
        <taxon>Liliopsida</taxon>
        <taxon>Araceae</taxon>
        <taxon>Aroideae</taxon>
        <taxon>Colocasieae</taxon>
        <taxon>Colocasia</taxon>
    </lineage>
</organism>
<dbReference type="OrthoDB" id="1909293at2759"/>
<feature type="domain" description="BURP" evidence="2">
    <location>
        <begin position="146"/>
        <end position="360"/>
    </location>
</feature>
<keyword evidence="1" id="KW-0732">Signal</keyword>
<gene>
    <name evidence="3" type="ORF">Taro_050294</name>
</gene>
<feature type="chain" id="PRO_5032427559" description="BURP domain-containing protein" evidence="1">
    <location>
        <begin position="23"/>
        <end position="365"/>
    </location>
</feature>
<dbReference type="AlphaFoldDB" id="A0A843XDH2"/>
<protein>
    <recommendedName>
        <fullName evidence="2">BURP domain-containing protein</fullName>
    </recommendedName>
</protein>
<dbReference type="InterPro" id="IPR004873">
    <property type="entry name" value="BURP_dom"/>
</dbReference>
<sequence>MGRFPSVLLFLILSAAVSSAAAQDYWKKVLPNTPVPGAVLDLLRPGWLSLISRVSVFVCSWVVAFCMEEDAVCNLHSFLQLSAAVSSAAAQDYWKKVLPNTPLGGAHVPIRKGTDTSLNARVPPRWFLYGADTQTVALRDPNTVIFFHEEDLHRGSKMKLHLGRSTPAAAFAPRAFADAMPFSTKDLPEILARFSLKPNSKEEAVLRSTLQLCEARPAVGETNHCATSLESMVDFVTSKLGTSVRAVSMVGKRAANKPQNYTVVSVGQSLTALGDKSVSCHELAYPYAVFYCHATPASTTANIVPLVGEDGDKVAAVAVCHHDTSAWNPGHIAFQMLKVKPGTATICHFMPQDNVFWATSGRAFA</sequence>
<proteinExistence type="predicted"/>
<dbReference type="PANTHER" id="PTHR31236:SF2">
    <property type="entry name" value="BURP DOMAIN PROTEIN RD22"/>
    <property type="match status" value="1"/>
</dbReference>
<dbReference type="PROSITE" id="PS51277">
    <property type="entry name" value="BURP"/>
    <property type="match status" value="1"/>
</dbReference>
<dbReference type="Proteomes" id="UP000652761">
    <property type="component" value="Unassembled WGS sequence"/>
</dbReference>
<evidence type="ECO:0000256" key="1">
    <source>
        <dbReference type="SAM" id="SignalP"/>
    </source>
</evidence>
<accession>A0A843XDH2</accession>
<dbReference type="PANTHER" id="PTHR31236">
    <property type="entry name" value="BURP DOMAIN PROTEIN USPL1-LIKE"/>
    <property type="match status" value="1"/>
</dbReference>
<name>A0A843XDH2_COLES</name>
<keyword evidence="4" id="KW-1185">Reference proteome</keyword>
<feature type="signal peptide" evidence="1">
    <location>
        <begin position="1"/>
        <end position="22"/>
    </location>
</feature>
<evidence type="ECO:0000313" key="4">
    <source>
        <dbReference type="Proteomes" id="UP000652761"/>
    </source>
</evidence>
<evidence type="ECO:0000313" key="3">
    <source>
        <dbReference type="EMBL" id="MQM17325.1"/>
    </source>
</evidence>
<dbReference type="InterPro" id="IPR044816">
    <property type="entry name" value="BURP"/>
</dbReference>
<dbReference type="Pfam" id="PF03181">
    <property type="entry name" value="BURP"/>
    <property type="match status" value="1"/>
</dbReference>
<evidence type="ECO:0000259" key="2">
    <source>
        <dbReference type="PROSITE" id="PS51277"/>
    </source>
</evidence>
<comment type="caution">
    <text evidence="3">The sequence shown here is derived from an EMBL/GenBank/DDBJ whole genome shotgun (WGS) entry which is preliminary data.</text>
</comment>
<dbReference type="EMBL" id="NMUH01007469">
    <property type="protein sequence ID" value="MQM17325.1"/>
    <property type="molecule type" value="Genomic_DNA"/>
</dbReference>
<reference evidence="3" key="1">
    <citation type="submission" date="2017-07" db="EMBL/GenBank/DDBJ databases">
        <title>Taro Niue Genome Assembly and Annotation.</title>
        <authorList>
            <person name="Atibalentja N."/>
            <person name="Keating K."/>
            <person name="Fields C.J."/>
        </authorList>
    </citation>
    <scope>NUCLEOTIDE SEQUENCE</scope>
    <source>
        <strain evidence="3">Niue_2</strain>
        <tissue evidence="3">Leaf</tissue>
    </source>
</reference>